<dbReference type="KEGG" id="ble:BleG1_0367"/>
<dbReference type="STRING" id="1246626.BleG1_0367"/>
<protein>
    <submittedName>
        <fullName evidence="1">Uncharacterized protein</fullName>
    </submittedName>
</protein>
<reference evidence="1 2" key="1">
    <citation type="journal article" date="2014" name="Gene">
        <title>A comparative genomic analysis of the alkalitolerant soil bacterium Bacillus lehensis G1.</title>
        <authorList>
            <person name="Noor Y.M."/>
            <person name="Samsulrizal N.H."/>
            <person name="Jema'on N.A."/>
            <person name="Low K.O."/>
            <person name="Ramli A.N."/>
            <person name="Alias N.I."/>
            <person name="Damis S.I."/>
            <person name="Fuzi S.F."/>
            <person name="Isa M.N."/>
            <person name="Murad A.M."/>
            <person name="Raih M.F."/>
            <person name="Bakar F.D."/>
            <person name="Najimudin N."/>
            <person name="Mahadi N.M."/>
            <person name="Illias R.M."/>
        </authorList>
    </citation>
    <scope>NUCLEOTIDE SEQUENCE [LARGE SCALE GENOMIC DNA]</scope>
    <source>
        <strain evidence="1 2">G1</strain>
    </source>
</reference>
<dbReference type="HOGENOM" id="CLU_3004527_0_0_9"/>
<sequence>MDTIIRYIATNPEVAEKMSKGELVFTNIGVEANELLRETFTNGIDLKKVVVNAWKY</sequence>
<proteinExistence type="predicted"/>
<accession>A0A060LSH1</accession>
<gene>
    <name evidence="1" type="ORF">BleG1_0367</name>
</gene>
<organism evidence="1 2">
    <name type="scientific">Shouchella lehensis G1</name>
    <dbReference type="NCBI Taxonomy" id="1246626"/>
    <lineage>
        <taxon>Bacteria</taxon>
        <taxon>Bacillati</taxon>
        <taxon>Bacillota</taxon>
        <taxon>Bacilli</taxon>
        <taxon>Bacillales</taxon>
        <taxon>Bacillaceae</taxon>
        <taxon>Shouchella</taxon>
    </lineage>
</organism>
<dbReference type="PATRIC" id="fig|1246626.3.peg.356"/>
<evidence type="ECO:0000313" key="1">
    <source>
        <dbReference type="EMBL" id="AIC92975.1"/>
    </source>
</evidence>
<dbReference type="RefSeq" id="WP_158318479.1">
    <property type="nucleotide sequence ID" value="NZ_CP003923.1"/>
</dbReference>
<keyword evidence="2" id="KW-1185">Reference proteome</keyword>
<dbReference type="Proteomes" id="UP000027142">
    <property type="component" value="Chromosome"/>
</dbReference>
<dbReference type="EMBL" id="CP003923">
    <property type="protein sequence ID" value="AIC92975.1"/>
    <property type="molecule type" value="Genomic_DNA"/>
</dbReference>
<dbReference type="AlphaFoldDB" id="A0A060LSH1"/>
<evidence type="ECO:0000313" key="2">
    <source>
        <dbReference type="Proteomes" id="UP000027142"/>
    </source>
</evidence>
<name>A0A060LSH1_9BACI</name>